<dbReference type="Gene3D" id="3.40.50.150">
    <property type="entry name" value="Vaccinia Virus protein VP39"/>
    <property type="match status" value="1"/>
</dbReference>
<name>A0A6C0ERV0_9ZZZZ</name>
<reference evidence="1" key="1">
    <citation type="journal article" date="2020" name="Nature">
        <title>Giant virus diversity and host interactions through global metagenomics.</title>
        <authorList>
            <person name="Schulz F."/>
            <person name="Roux S."/>
            <person name="Paez-Espino D."/>
            <person name="Jungbluth S."/>
            <person name="Walsh D.A."/>
            <person name="Denef V.J."/>
            <person name="McMahon K.D."/>
            <person name="Konstantinidis K.T."/>
            <person name="Eloe-Fadrosh E.A."/>
            <person name="Kyrpides N.C."/>
            <person name="Woyke T."/>
        </authorList>
    </citation>
    <scope>NUCLEOTIDE SEQUENCE</scope>
    <source>
        <strain evidence="1">GVMAG-M-3300009155-48</strain>
    </source>
</reference>
<proteinExistence type="predicted"/>
<dbReference type="Pfam" id="PF13578">
    <property type="entry name" value="Methyltransf_24"/>
    <property type="match status" value="1"/>
</dbReference>
<protein>
    <recommendedName>
        <fullName evidence="2">Methyltransferase</fullName>
    </recommendedName>
</protein>
<sequence length="219" mass="25585">MDFIKSEYESKNDEKHIYLNDLKNIVMNSNSYLEGNCFYHHTTLNEFPELYSKQLNLFWCGKQAVENICEIGFNAGHSTMLLLLGRNNTPLNFTVFDIGQHVYTKPTYEYIKSKFTHVNFEYVEGDSTITMPEWINNHEELMYKYDVVHVDGGHGEHCISNDMKNTDLLVKKNGIVIIDDTDSEVINKYVDLYISNGNYIELDLLKTYGYPHRIIKKIK</sequence>
<dbReference type="EMBL" id="MN738927">
    <property type="protein sequence ID" value="QHT31924.1"/>
    <property type="molecule type" value="Genomic_DNA"/>
</dbReference>
<evidence type="ECO:0008006" key="2">
    <source>
        <dbReference type="Google" id="ProtNLM"/>
    </source>
</evidence>
<dbReference type="AlphaFoldDB" id="A0A6C0ERV0"/>
<dbReference type="SUPFAM" id="SSF53335">
    <property type="entry name" value="S-adenosyl-L-methionine-dependent methyltransferases"/>
    <property type="match status" value="1"/>
</dbReference>
<accession>A0A6C0ERV0</accession>
<dbReference type="InterPro" id="IPR029063">
    <property type="entry name" value="SAM-dependent_MTases_sf"/>
</dbReference>
<evidence type="ECO:0000313" key="1">
    <source>
        <dbReference type="EMBL" id="QHT31924.1"/>
    </source>
</evidence>
<organism evidence="1">
    <name type="scientific">viral metagenome</name>
    <dbReference type="NCBI Taxonomy" id="1070528"/>
    <lineage>
        <taxon>unclassified sequences</taxon>
        <taxon>metagenomes</taxon>
        <taxon>organismal metagenomes</taxon>
    </lineage>
</organism>